<keyword evidence="3" id="KW-1185">Reference proteome</keyword>
<dbReference type="Pfam" id="PF19571">
    <property type="entry name" value="ACT_8"/>
    <property type="match status" value="1"/>
</dbReference>
<dbReference type="SUPFAM" id="SSF55021">
    <property type="entry name" value="ACT-like"/>
    <property type="match status" value="2"/>
</dbReference>
<name>A0ABT1MHJ2_9BACT</name>
<dbReference type="PANTHER" id="PTHR40099">
    <property type="entry name" value="ACETOLACTATE SYNTHASE, SMALL SUBUNIT"/>
    <property type="match status" value="1"/>
</dbReference>
<sequence>MIIQQLSVFLENKSGRLNEILEMLGQVNIRIIAATVADTSEYGILRLITTDTQKACTTLREKKVSANMSEVIAISCDSRAGTFAKQLRYFSENGISIEYMYCFSIAEKAFLILKTDNVLKAKKVAIQFGLELISEKELLAL</sequence>
<dbReference type="InterPro" id="IPR045739">
    <property type="entry name" value="ACT_dom_pair"/>
</dbReference>
<gene>
    <name evidence="2" type="ORF">NMU02_08285</name>
</gene>
<evidence type="ECO:0000313" key="2">
    <source>
        <dbReference type="EMBL" id="MCP9612085.1"/>
    </source>
</evidence>
<evidence type="ECO:0000313" key="3">
    <source>
        <dbReference type="Proteomes" id="UP001205603"/>
    </source>
</evidence>
<dbReference type="EMBL" id="JANDHW010000007">
    <property type="protein sequence ID" value="MCP9612085.1"/>
    <property type="molecule type" value="Genomic_DNA"/>
</dbReference>
<dbReference type="Proteomes" id="UP001205603">
    <property type="component" value="Unassembled WGS sequence"/>
</dbReference>
<dbReference type="RefSeq" id="WP_255027333.1">
    <property type="nucleotide sequence ID" value="NZ_JANDHW010000007.1"/>
</dbReference>
<organism evidence="2 3">
    <name type="scientific">Coprobacter tertius</name>
    <dbReference type="NCBI Taxonomy" id="2944915"/>
    <lineage>
        <taxon>Bacteria</taxon>
        <taxon>Pseudomonadati</taxon>
        <taxon>Bacteroidota</taxon>
        <taxon>Bacteroidia</taxon>
        <taxon>Bacteroidales</taxon>
        <taxon>Barnesiellaceae</taxon>
        <taxon>Coprobacter</taxon>
    </lineage>
</organism>
<dbReference type="PANTHER" id="PTHR40099:SF1">
    <property type="entry name" value="ACETOLACTATE SYNTHASE, SMALL SUBUNIT"/>
    <property type="match status" value="1"/>
</dbReference>
<comment type="caution">
    <text evidence="2">The sequence shown here is derived from an EMBL/GenBank/DDBJ whole genome shotgun (WGS) entry which is preliminary data.</text>
</comment>
<proteinExistence type="predicted"/>
<accession>A0ABT1MHJ2</accession>
<dbReference type="Gene3D" id="3.30.2130.10">
    <property type="entry name" value="VC0802-like"/>
    <property type="match status" value="1"/>
</dbReference>
<evidence type="ECO:0000259" key="1">
    <source>
        <dbReference type="Pfam" id="PF19571"/>
    </source>
</evidence>
<feature type="domain" description="ACT" evidence="1">
    <location>
        <begin position="1"/>
        <end position="139"/>
    </location>
</feature>
<reference evidence="2 3" key="1">
    <citation type="submission" date="2022-07" db="EMBL/GenBank/DDBJ databases">
        <title>Fecal culturing of patients with breast cancer.</title>
        <authorList>
            <person name="Teng N.M.Y."/>
            <person name="Kiu R."/>
            <person name="Evans R."/>
            <person name="Baker D.J."/>
            <person name="Zenner C."/>
            <person name="Robinson S.D."/>
            <person name="Hall L.J."/>
        </authorList>
    </citation>
    <scope>NUCLEOTIDE SEQUENCE [LARGE SCALE GENOMIC DNA]</scope>
    <source>
        <strain evidence="2 3">LH1063</strain>
    </source>
</reference>
<dbReference type="InterPro" id="IPR045865">
    <property type="entry name" value="ACT-like_dom_sf"/>
</dbReference>
<protein>
    <submittedName>
        <fullName evidence="2">Acetolactate synthase</fullName>
    </submittedName>
</protein>